<dbReference type="EMBL" id="CP013345">
    <property type="protein sequence ID" value="AMU92840.1"/>
    <property type="molecule type" value="Genomic_DNA"/>
</dbReference>
<keyword evidence="5" id="KW-1185">Reference proteome</keyword>
<dbReference type="GO" id="GO:0016989">
    <property type="term" value="F:sigma factor antagonist activity"/>
    <property type="evidence" value="ECO:0007669"/>
    <property type="project" value="TreeGrafter"/>
</dbReference>
<dbReference type="PIRSF" id="PIRSF018266">
    <property type="entry name" value="FecR"/>
    <property type="match status" value="1"/>
</dbReference>
<reference evidence="4 5" key="2">
    <citation type="journal article" date="2016" name="Genome Announc.">
        <title>Complete Genome Sequence of Sphingopyxis macrogoltabida Strain 203N (NBRC 111659), a Polyethylene Glycol Degrader.</title>
        <authorList>
            <person name="Ohtsubo Y."/>
            <person name="Nonoyama S."/>
            <person name="Nagata Y."/>
            <person name="Numata M."/>
            <person name="Tsuchikane K."/>
            <person name="Hosoyama A."/>
            <person name="Yamazoe A."/>
            <person name="Tsuda M."/>
            <person name="Fujita N."/>
            <person name="Kawai F."/>
        </authorList>
    </citation>
    <scope>NUCLEOTIDE SEQUENCE [LARGE SCALE GENOMIC DNA]</scope>
    <source>
        <strain evidence="4 5">203N</strain>
    </source>
</reference>
<accession>A0AAC9FHY2</accession>
<evidence type="ECO:0000259" key="3">
    <source>
        <dbReference type="Pfam" id="PF16220"/>
    </source>
</evidence>
<feature type="transmembrane region" description="Helical" evidence="1">
    <location>
        <begin position="82"/>
        <end position="101"/>
    </location>
</feature>
<evidence type="ECO:0000256" key="1">
    <source>
        <dbReference type="SAM" id="Phobius"/>
    </source>
</evidence>
<dbReference type="AlphaFoldDB" id="A0AAC9FHY2"/>
<dbReference type="Proteomes" id="UP000076088">
    <property type="component" value="Plasmid unnamed1"/>
</dbReference>
<keyword evidence="1" id="KW-1133">Transmembrane helix</keyword>
<proteinExistence type="predicted"/>
<keyword evidence="1" id="KW-0812">Transmembrane</keyword>
<sequence>MIEQRRNPFQNNQLHREATEWFVKMRGDEAESHRPDFERWLARGALHRTAYNRIANLYSAGKRVDWDNLPPARPVRGAAKRLWMTGIGAAAIVGFVAWRTVAVPMLPNDSGIHSASIEATRNLGAVQYATRLGEIRTVKLQDGSTLIIDTDTLVTVDFSETIRRLRLEHGRARFEVAHEARPFIVDAGEVAVLARGTVFDIAYVNGQEVQVHLIRGAVDVMRRGGARGAEATRLNPGEGLLYDGGATPRLSPPQAEPADEWPTGMVEFRKAPLSDVIAQMNRYAVTKVRLADPTLGTIEVSGVFRIDDPEALSVNLAQLLGLEIQRASGEIILTRRMK</sequence>
<keyword evidence="1" id="KW-0472">Membrane</keyword>
<dbReference type="Gene3D" id="2.60.120.1440">
    <property type="match status" value="1"/>
</dbReference>
<dbReference type="Pfam" id="PF16220">
    <property type="entry name" value="DUF4880"/>
    <property type="match status" value="1"/>
</dbReference>
<dbReference type="PANTHER" id="PTHR30273">
    <property type="entry name" value="PERIPLASMIC SIGNAL SENSOR AND SIGMA FACTOR ACTIVATOR FECR-RELATED"/>
    <property type="match status" value="1"/>
</dbReference>
<dbReference type="Gene3D" id="3.55.50.30">
    <property type="match status" value="1"/>
</dbReference>
<dbReference type="InterPro" id="IPR012373">
    <property type="entry name" value="Ferrdict_sens_TM"/>
</dbReference>
<evidence type="ECO:0000313" key="4">
    <source>
        <dbReference type="EMBL" id="AMU92840.1"/>
    </source>
</evidence>
<dbReference type="InterPro" id="IPR006860">
    <property type="entry name" value="FecR"/>
</dbReference>
<organism evidence="4 5">
    <name type="scientific">Sphingopyxis macrogoltabida</name>
    <name type="common">Sphingomonas macrogoltabidus</name>
    <dbReference type="NCBI Taxonomy" id="33050"/>
    <lineage>
        <taxon>Bacteria</taxon>
        <taxon>Pseudomonadati</taxon>
        <taxon>Pseudomonadota</taxon>
        <taxon>Alphaproteobacteria</taxon>
        <taxon>Sphingomonadales</taxon>
        <taxon>Sphingomonadaceae</taxon>
        <taxon>Sphingopyxis</taxon>
    </lineage>
</organism>
<feature type="domain" description="FecR N-terminal" evidence="3">
    <location>
        <begin position="16"/>
        <end position="56"/>
    </location>
</feature>
<dbReference type="KEGG" id="smaz:LH19_27815"/>
<evidence type="ECO:0000259" key="2">
    <source>
        <dbReference type="Pfam" id="PF04773"/>
    </source>
</evidence>
<dbReference type="PANTHER" id="PTHR30273:SF2">
    <property type="entry name" value="PROTEIN FECR"/>
    <property type="match status" value="1"/>
</dbReference>
<dbReference type="Pfam" id="PF04773">
    <property type="entry name" value="FecR"/>
    <property type="match status" value="1"/>
</dbReference>
<protein>
    <recommendedName>
        <fullName evidence="6">FecR protein domain-containing protein</fullName>
    </recommendedName>
</protein>
<name>A0AAC9FHY2_SPHMC</name>
<reference evidence="5" key="1">
    <citation type="submission" date="2015-11" db="EMBL/GenBank/DDBJ databases">
        <title>Complete genome sequence of a polyethylene-glycol degrader Sphingopyxis macrogoltabida 203N (NBRC 111659).</title>
        <authorList>
            <person name="Yoshiyuki O."/>
            <person name="Shouta N."/>
            <person name="Nagata Y."/>
            <person name="Numata M."/>
            <person name="Tsuchikane K."/>
            <person name="Hosoyama A."/>
            <person name="Yamazoe A."/>
            <person name="Tsuda M."/>
            <person name="Fujita N."/>
            <person name="Kawai F."/>
        </authorList>
    </citation>
    <scope>NUCLEOTIDE SEQUENCE [LARGE SCALE GENOMIC DNA]</scope>
    <source>
        <strain evidence="5">203N</strain>
        <plasmid evidence="5">unnamed1</plasmid>
    </source>
</reference>
<geneLocation type="plasmid" evidence="4 5">
    <name>unnamed1</name>
</geneLocation>
<evidence type="ECO:0008006" key="6">
    <source>
        <dbReference type="Google" id="ProtNLM"/>
    </source>
</evidence>
<evidence type="ECO:0000313" key="5">
    <source>
        <dbReference type="Proteomes" id="UP000076088"/>
    </source>
</evidence>
<feature type="domain" description="FecR protein" evidence="2">
    <location>
        <begin position="127"/>
        <end position="218"/>
    </location>
</feature>
<dbReference type="InterPro" id="IPR032623">
    <property type="entry name" value="FecR_N"/>
</dbReference>
<keyword evidence="4" id="KW-0614">Plasmid</keyword>
<gene>
    <name evidence="4" type="ORF">ATM17_31790</name>
</gene>
<dbReference type="RefSeq" id="WP_054735334.1">
    <property type="nucleotide sequence ID" value="NZ_CP009430.1"/>
</dbReference>